<gene>
    <name evidence="9" type="ORF">F2Q69_00058145</name>
</gene>
<evidence type="ECO:0000256" key="5">
    <source>
        <dbReference type="ARBA" id="ARBA00023136"/>
    </source>
</evidence>
<dbReference type="InterPro" id="IPR013210">
    <property type="entry name" value="LRR_N_plant-typ"/>
</dbReference>
<reference evidence="9" key="1">
    <citation type="submission" date="2019-12" db="EMBL/GenBank/DDBJ databases">
        <title>Genome sequencing and annotation of Brassica cretica.</title>
        <authorList>
            <person name="Studholme D.J."/>
            <person name="Sarris P."/>
        </authorList>
    </citation>
    <scope>NUCLEOTIDE SEQUENCE</scope>
    <source>
        <strain evidence="9">PFS-109/04</strain>
        <tissue evidence="9">Leaf</tissue>
    </source>
</reference>
<evidence type="ECO:0000256" key="4">
    <source>
        <dbReference type="ARBA" id="ARBA00022737"/>
    </source>
</evidence>
<dbReference type="Proteomes" id="UP000712600">
    <property type="component" value="Unassembled WGS sequence"/>
</dbReference>
<dbReference type="FunFam" id="3.80.10.10:FF:000400">
    <property type="entry name" value="Nuclear pore complex protein NUP107"/>
    <property type="match status" value="1"/>
</dbReference>
<dbReference type="PROSITE" id="PS51450">
    <property type="entry name" value="LRR"/>
    <property type="match status" value="1"/>
</dbReference>
<comment type="caution">
    <text evidence="9">The sequence shown here is derived from an EMBL/GenBank/DDBJ whole genome shotgun (WGS) entry which is preliminary data.</text>
</comment>
<dbReference type="EMBL" id="QGKX02000095">
    <property type="protein sequence ID" value="KAF3574498.1"/>
    <property type="molecule type" value="Genomic_DNA"/>
</dbReference>
<feature type="domain" description="Leucine-rich repeat-containing N-terminal plant-type" evidence="8">
    <location>
        <begin position="28"/>
        <end position="66"/>
    </location>
</feature>
<keyword evidence="5" id="KW-0472">Membrane</keyword>
<comment type="subcellular location">
    <subcellularLocation>
        <location evidence="1">Membrane</location>
        <topology evidence="1">Single-pass membrane protein</topology>
    </subcellularLocation>
</comment>
<evidence type="ECO:0000313" key="9">
    <source>
        <dbReference type="EMBL" id="KAF3574498.1"/>
    </source>
</evidence>
<dbReference type="Pfam" id="PF08263">
    <property type="entry name" value="LRRNT_2"/>
    <property type="match status" value="1"/>
</dbReference>
<accession>A0A8S9RMG0</accession>
<keyword evidence="6" id="KW-0675">Receptor</keyword>
<dbReference type="Gene3D" id="3.80.10.10">
    <property type="entry name" value="Ribonuclease Inhibitor"/>
    <property type="match status" value="2"/>
</dbReference>
<protein>
    <recommendedName>
        <fullName evidence="8">Leucine-rich repeat-containing N-terminal plant-type domain-containing protein</fullName>
    </recommendedName>
</protein>
<evidence type="ECO:0000256" key="1">
    <source>
        <dbReference type="ARBA" id="ARBA00004167"/>
    </source>
</evidence>
<dbReference type="PANTHER" id="PTHR48009">
    <property type="entry name" value="LEUCINE-RICH REPEAT (LRR) FAMILY PROTEIN"/>
    <property type="match status" value="1"/>
</dbReference>
<dbReference type="InterPro" id="IPR032675">
    <property type="entry name" value="LRR_dom_sf"/>
</dbReference>
<dbReference type="InterPro" id="IPR001611">
    <property type="entry name" value="Leu-rich_rpt"/>
</dbReference>
<dbReference type="PRINTS" id="PR00019">
    <property type="entry name" value="LEURICHRPT"/>
</dbReference>
<evidence type="ECO:0000313" key="10">
    <source>
        <dbReference type="Proteomes" id="UP000712600"/>
    </source>
</evidence>
<dbReference type="SUPFAM" id="SSF52058">
    <property type="entry name" value="L domain-like"/>
    <property type="match status" value="1"/>
</dbReference>
<sequence>MRFTQLLWCILLLLRFGFLAEAILDPVDFLALHAIRKSLDDLPGSNFFRSWDFTSDPCGFAGVYCDGDKVVSLNLGDPRAGSPGLSGRINPALGKLSALTELSIVPGRIMGALPATISQLKDLRFLAISRNFISGEIPSSLGDVRRLRTLDLSYNQLTGTIPPVIGSLPELSNLILCHNHLTGSIPPFLSQTLTRIDLKRNSLTGSLSPASFPPSLQYLPLAWNQLTGPVDRVLLRLNQLNYLDLSLNRLIGTIPGQIFAFPITSLQLQRNFFYGLIQPANHVTIPNVDLSYNRFSGQISPLLSTVENLYLNSNRFTGEVPAIFVERLLSASIQTLYLQHNFLTGIQISPAAEIPKYLSIKFEDTTIFMIVLSNIPYLNSPSVNSWNHLTVRNSNGHSWGGTTRWPPHQPLKTNALLCKTETLKKVEKVKRSNVSQISVKPNTVPSAWTHHNGHKNCEAEAGTKDKVEALSFRTEEPF</sequence>
<keyword evidence="4" id="KW-0677">Repeat</keyword>
<name>A0A8S9RMG0_BRACR</name>
<evidence type="ECO:0000256" key="3">
    <source>
        <dbReference type="ARBA" id="ARBA00022729"/>
    </source>
</evidence>
<keyword evidence="3 7" id="KW-0732">Signal</keyword>
<dbReference type="AlphaFoldDB" id="A0A8S9RMG0"/>
<dbReference type="InterPro" id="IPR053213">
    <property type="entry name" value="RLP29"/>
</dbReference>
<feature type="chain" id="PRO_5035764782" description="Leucine-rich repeat-containing N-terminal plant-type domain-containing protein" evidence="7">
    <location>
        <begin position="23"/>
        <end position="478"/>
    </location>
</feature>
<organism evidence="9 10">
    <name type="scientific">Brassica cretica</name>
    <name type="common">Mustard</name>
    <dbReference type="NCBI Taxonomy" id="69181"/>
    <lineage>
        <taxon>Eukaryota</taxon>
        <taxon>Viridiplantae</taxon>
        <taxon>Streptophyta</taxon>
        <taxon>Embryophyta</taxon>
        <taxon>Tracheophyta</taxon>
        <taxon>Spermatophyta</taxon>
        <taxon>Magnoliopsida</taxon>
        <taxon>eudicotyledons</taxon>
        <taxon>Gunneridae</taxon>
        <taxon>Pentapetalae</taxon>
        <taxon>rosids</taxon>
        <taxon>malvids</taxon>
        <taxon>Brassicales</taxon>
        <taxon>Brassicaceae</taxon>
        <taxon>Brassiceae</taxon>
        <taxon>Brassica</taxon>
    </lineage>
</organism>
<dbReference type="PANTHER" id="PTHR48009:SF3">
    <property type="entry name" value="LEUCINE-RICH REPEAT-CONTAINING N-TERMINAL PLANT-TYPE DOMAIN-CONTAINING PROTEIN"/>
    <property type="match status" value="1"/>
</dbReference>
<dbReference type="GO" id="GO:0016020">
    <property type="term" value="C:membrane"/>
    <property type="evidence" value="ECO:0007669"/>
    <property type="project" value="UniProtKB-SubCell"/>
</dbReference>
<keyword evidence="2" id="KW-0433">Leucine-rich repeat</keyword>
<feature type="signal peptide" evidence="7">
    <location>
        <begin position="1"/>
        <end position="22"/>
    </location>
</feature>
<proteinExistence type="predicted"/>
<evidence type="ECO:0000256" key="2">
    <source>
        <dbReference type="ARBA" id="ARBA00022614"/>
    </source>
</evidence>
<evidence type="ECO:0000256" key="7">
    <source>
        <dbReference type="SAM" id="SignalP"/>
    </source>
</evidence>
<evidence type="ECO:0000259" key="8">
    <source>
        <dbReference type="Pfam" id="PF08263"/>
    </source>
</evidence>
<dbReference type="Pfam" id="PF00560">
    <property type="entry name" value="LRR_1"/>
    <property type="match status" value="3"/>
</dbReference>
<evidence type="ECO:0000256" key="6">
    <source>
        <dbReference type="ARBA" id="ARBA00023170"/>
    </source>
</evidence>